<accession>A0A1D9Q789</accession>
<name>A0A1D9Q789_SCLS1</name>
<feature type="region of interest" description="Disordered" evidence="1">
    <location>
        <begin position="31"/>
        <end position="78"/>
    </location>
</feature>
<feature type="compositionally biased region" description="Polar residues" evidence="1">
    <location>
        <begin position="290"/>
        <end position="303"/>
    </location>
</feature>
<feature type="region of interest" description="Disordered" evidence="1">
    <location>
        <begin position="253"/>
        <end position="303"/>
    </location>
</feature>
<reference evidence="3" key="1">
    <citation type="journal article" date="2017" name="Genome Biol. Evol.">
        <title>The complete genome sequence of the phytopathogenic fungus Sclerotinia sclerotiorum reveals insights into the genome architecture of broad host range pathogens.</title>
        <authorList>
            <person name="Derbyshire M."/>
            <person name="Denton-Giles M."/>
            <person name="Hegedus D."/>
            <person name="Seifbarghy S."/>
            <person name="Rollins J."/>
            <person name="van Kan J."/>
            <person name="Seidl M.F."/>
            <person name="Faino L."/>
            <person name="Mbengue M."/>
            <person name="Navaud O."/>
            <person name="Raffaele S."/>
            <person name="Hammond-Kosack K."/>
            <person name="Heard S."/>
            <person name="Oliver R."/>
        </authorList>
    </citation>
    <scope>NUCLEOTIDE SEQUENCE [LARGE SCALE GENOMIC DNA]</scope>
    <source>
        <strain evidence="3">ATCC 18683 / 1980 / Ss-1</strain>
    </source>
</reference>
<dbReference type="OrthoDB" id="5378435at2759"/>
<proteinExistence type="predicted"/>
<dbReference type="VEuPathDB" id="FungiDB:sscle_07g055650"/>
<sequence length="408" mass="46193">MDSTYATPVYRTNMMGCDDNVQIFLENASRQMTQPSQSRTRLSMSNGQRNMAPMRVSKPNSASNSPRGSVKQNRRRTLMSDGSYQRQMAILNQQQMMASNEWESNNGFSTQMPIRSNRPVSWHPSSQQPMCQPGHSTSGYPFPQEYYNFDVPTPAVYSGYASPDSSFSPESMPFSEDHHNSYPFTTAPTSYPLDQFYTPEHTPLENPLMAVQAPYINNNQDSTMYSHFDWNNFAPSGFKDGTTPPTPDNFLPIQHPDPTFTPEESIPYHPLSDDEPEGEELIGMGLYDTPDNSKTSLSDPQLDNYRMMSSQLLGNSYRRLEPVGKCLKLEETWQPPFEDDDDKDHEEDGEGENEEQEDEEEGEEDEQEVVSGRPAQVVDTAAYMMGTTQNFPNFDASYATNYGTTGWI</sequence>
<evidence type="ECO:0000313" key="3">
    <source>
        <dbReference type="Proteomes" id="UP000177798"/>
    </source>
</evidence>
<evidence type="ECO:0000256" key="1">
    <source>
        <dbReference type="SAM" id="MobiDB-lite"/>
    </source>
</evidence>
<evidence type="ECO:0000313" key="2">
    <source>
        <dbReference type="EMBL" id="APA10795.1"/>
    </source>
</evidence>
<dbReference type="AlphaFoldDB" id="A0A1D9Q789"/>
<protein>
    <submittedName>
        <fullName evidence="2">Uncharacterized protein</fullName>
    </submittedName>
</protein>
<gene>
    <name evidence="2" type="ORF">sscle_07g055650</name>
</gene>
<feature type="compositionally biased region" description="Acidic residues" evidence="1">
    <location>
        <begin position="337"/>
        <end position="368"/>
    </location>
</feature>
<dbReference type="EMBL" id="CP017820">
    <property type="protein sequence ID" value="APA10795.1"/>
    <property type="molecule type" value="Genomic_DNA"/>
</dbReference>
<feature type="region of interest" description="Disordered" evidence="1">
    <location>
        <begin position="330"/>
        <end position="376"/>
    </location>
</feature>
<feature type="compositionally biased region" description="Polar residues" evidence="1">
    <location>
        <begin position="58"/>
        <end position="71"/>
    </location>
</feature>
<organism evidence="2 3">
    <name type="scientific">Sclerotinia sclerotiorum (strain ATCC 18683 / 1980 / Ss-1)</name>
    <name type="common">White mold</name>
    <name type="synonym">Whetzelinia sclerotiorum</name>
    <dbReference type="NCBI Taxonomy" id="665079"/>
    <lineage>
        <taxon>Eukaryota</taxon>
        <taxon>Fungi</taxon>
        <taxon>Dikarya</taxon>
        <taxon>Ascomycota</taxon>
        <taxon>Pezizomycotina</taxon>
        <taxon>Leotiomycetes</taxon>
        <taxon>Helotiales</taxon>
        <taxon>Sclerotiniaceae</taxon>
        <taxon>Sclerotinia</taxon>
    </lineage>
</organism>
<feature type="compositionally biased region" description="Polar residues" evidence="1">
    <location>
        <begin position="31"/>
        <end position="49"/>
    </location>
</feature>
<dbReference type="Proteomes" id="UP000177798">
    <property type="component" value="Chromosome 7"/>
</dbReference>